<name>A0A7X4YJ21_9BACT</name>
<accession>A0A7X4YJ21</accession>
<dbReference type="Proteomes" id="UP000537825">
    <property type="component" value="Unassembled WGS sequence"/>
</dbReference>
<comment type="caution">
    <text evidence="2">The sequence shown here is derived from an EMBL/GenBank/DDBJ whole genome shotgun (WGS) entry which is preliminary data.</text>
</comment>
<protein>
    <recommendedName>
        <fullName evidence="4">Baseplate assembly protein</fullName>
    </recommendedName>
</protein>
<feature type="region of interest" description="Disordered" evidence="1">
    <location>
        <begin position="233"/>
        <end position="283"/>
    </location>
</feature>
<reference evidence="2 3" key="1">
    <citation type="submission" date="2020-01" db="EMBL/GenBank/DDBJ databases">
        <title>The draft genome sequence of Corallococcus exiguus DSM 14696.</title>
        <authorList>
            <person name="Zhang X."/>
            <person name="Zhu H."/>
        </authorList>
    </citation>
    <scope>NUCLEOTIDE SEQUENCE [LARGE SCALE GENOMIC DNA]</scope>
    <source>
        <strain evidence="2 3">DSM 14696</strain>
    </source>
</reference>
<evidence type="ECO:0000313" key="3">
    <source>
        <dbReference type="Proteomes" id="UP000537825"/>
    </source>
</evidence>
<keyword evidence="3" id="KW-1185">Reference proteome</keyword>
<evidence type="ECO:0000313" key="2">
    <source>
        <dbReference type="EMBL" id="NBC45352.1"/>
    </source>
</evidence>
<evidence type="ECO:0008006" key="4">
    <source>
        <dbReference type="Google" id="ProtNLM"/>
    </source>
</evidence>
<dbReference type="EMBL" id="JAAAPK010000013">
    <property type="protein sequence ID" value="NBC45352.1"/>
    <property type="molecule type" value="Genomic_DNA"/>
</dbReference>
<sequence>MSLTLPNLDDRRYQDLLDEALARIPVHNPEWTNFNKSDPGITLVELFAFLTENLLFRANQIPERNRKKFLSLLGIPLQPATPARGLVTFTNERGPRQVFTLNAGVEVRAGQVPFRTTRGLDVLPIDAQVFYKKQVTPDAQMLAHYTELYASFNATPPAADLRLYATTPFSPRGTEPVDLGAEAIDRTLWVALMLREADRPRAGEDWEHKRGEAREALLGKTLSLGLVPVVDEEGRSVSPGNGSAPGGQPAVLQFQLPSLPPRGELPGRPGQRNASYRSLTSLEVPTGPAVADIPLPSSREELELWTNLDPLEAGTLDFPPALDNEVLEQRVLTWLRITSPAPARLKLLWVGLNTAEVLQRAQVLNEVLPPGNGEPDQEKKLSRAPVLPGTVRLSVAPPNGQPEPWSETDDLMSAGPEVAVRGPRLPTGTTPPRNPRVKVFTVDAEAGLLRFGDGLRGARPPLEAELRVDYDHGLGSAGNLGPDAITSGPSLPAGFKVTNPLPTWGGSDAETTREGEKQITRHLQNRDRLVSARDFETLTLRTPGVAVGRVEVLPAFHPLLPSDTPGNAPGAVTLLVIPRNEPEPPPASGPDHFLEAISCWLAPRRLVTTELFILRPAYKDIWVTLGIDVVAGMSPATVREKVKQALLDFLSPLPPPGVELLEDEVSLAATPQHSTASRGWPLRKAVVALELVAVASRVPGVAWVTKVRLAPSGGGELDSIPMDGLQLPRVAGISVGVGEAPPLEELRGTSAPVAERPFIPVPIVPEECR</sequence>
<feature type="compositionally biased region" description="Low complexity" evidence="1">
    <location>
        <begin position="261"/>
        <end position="272"/>
    </location>
</feature>
<gene>
    <name evidence="2" type="ORF">GTZ93_36680</name>
</gene>
<proteinExistence type="predicted"/>
<dbReference type="AlphaFoldDB" id="A0A7X4YJ21"/>
<organism evidence="2 3">
    <name type="scientific">Corallococcus exiguus</name>
    <dbReference type="NCBI Taxonomy" id="83462"/>
    <lineage>
        <taxon>Bacteria</taxon>
        <taxon>Pseudomonadati</taxon>
        <taxon>Myxococcota</taxon>
        <taxon>Myxococcia</taxon>
        <taxon>Myxococcales</taxon>
        <taxon>Cystobacterineae</taxon>
        <taxon>Myxococcaceae</taxon>
        <taxon>Corallococcus</taxon>
    </lineage>
</organism>
<dbReference type="RefSeq" id="WP_139921783.1">
    <property type="nucleotide sequence ID" value="NZ_CBCSLE010000226.1"/>
</dbReference>
<feature type="compositionally biased region" description="Polar residues" evidence="1">
    <location>
        <begin position="273"/>
        <end position="283"/>
    </location>
</feature>
<feature type="region of interest" description="Disordered" evidence="1">
    <location>
        <begin position="368"/>
        <end position="409"/>
    </location>
</feature>
<evidence type="ECO:0000256" key="1">
    <source>
        <dbReference type="SAM" id="MobiDB-lite"/>
    </source>
</evidence>